<keyword evidence="1" id="KW-1133">Transmembrane helix</keyword>
<name>A0A7S3EF92_9RHOD</name>
<dbReference type="AlphaFoldDB" id="A0A7S3EF92"/>
<proteinExistence type="predicted"/>
<feature type="transmembrane region" description="Helical" evidence="1">
    <location>
        <begin position="88"/>
        <end position="108"/>
    </location>
</feature>
<dbReference type="EMBL" id="HBHW01023996">
    <property type="protein sequence ID" value="CAE0050455.1"/>
    <property type="molecule type" value="Transcribed_RNA"/>
</dbReference>
<accession>A0A7S3EF92</accession>
<evidence type="ECO:0000256" key="1">
    <source>
        <dbReference type="SAM" id="Phobius"/>
    </source>
</evidence>
<organism evidence="2">
    <name type="scientific">Rhodosorus marinus</name>
    <dbReference type="NCBI Taxonomy" id="101924"/>
    <lineage>
        <taxon>Eukaryota</taxon>
        <taxon>Rhodophyta</taxon>
        <taxon>Stylonematophyceae</taxon>
        <taxon>Stylonematales</taxon>
        <taxon>Stylonemataceae</taxon>
        <taxon>Rhodosorus</taxon>
    </lineage>
</organism>
<keyword evidence="1" id="KW-0472">Membrane</keyword>
<evidence type="ECO:0000313" key="2">
    <source>
        <dbReference type="EMBL" id="CAE0050455.1"/>
    </source>
</evidence>
<protein>
    <submittedName>
        <fullName evidence="2">Uncharacterized protein</fullName>
    </submittedName>
</protein>
<keyword evidence="1" id="KW-0812">Transmembrane</keyword>
<reference evidence="2" key="1">
    <citation type="submission" date="2021-01" db="EMBL/GenBank/DDBJ databases">
        <authorList>
            <person name="Corre E."/>
            <person name="Pelletier E."/>
            <person name="Niang G."/>
            <person name="Scheremetjew M."/>
            <person name="Finn R."/>
            <person name="Kale V."/>
            <person name="Holt S."/>
            <person name="Cochrane G."/>
            <person name="Meng A."/>
            <person name="Brown T."/>
            <person name="Cohen L."/>
        </authorList>
    </citation>
    <scope>NUCLEOTIDE SEQUENCE</scope>
    <source>
        <strain evidence="2">CCMP 769</strain>
    </source>
</reference>
<sequence>MAGREAVRNVLNMMTFGIGVLDKNNIVRMKNVAEPGWEVTQKLRQQYIATSVERVPYRVAEFKKEFALLRERLTQFVKKPTVDPERELVPLAWFSFSIFLTFMVGKIIGRRSLRFINVEPYYEDLDNPNRPRAH</sequence>
<gene>
    <name evidence="2" type="ORF">RMAR00112_LOCUS18454</name>
</gene>